<dbReference type="EMBL" id="CP067993">
    <property type="protein sequence ID" value="QQQ40944.1"/>
    <property type="molecule type" value="Genomic_DNA"/>
</dbReference>
<evidence type="ECO:0000313" key="2">
    <source>
        <dbReference type="Proteomes" id="UP000596095"/>
    </source>
</evidence>
<dbReference type="RefSeq" id="WP_201116688.1">
    <property type="nucleotide sequence ID" value="NZ_CP067993.1"/>
</dbReference>
<sequence>MTAKTDARTNALARFEKDTAEHQMEVLLDNGVYRHLRFKRPGSYAFSFDIVTWPGYLAISGDMGDSMFTRLHDMFEFFRWKADGDESGQLRINPGYWAEKCVANDGDKREFCADLFEALVKQQFDEFIDEHRDDDDGDPAWAPQLWEELQDEVLHIGDESVAEAIGAMDRFEPSKDEPFARFRFTDAWEYGNQLQDYTFHFYWRLYAIAYAVRAYDGRSVPA</sequence>
<evidence type="ECO:0000313" key="1">
    <source>
        <dbReference type="EMBL" id="QQQ40944.1"/>
    </source>
</evidence>
<organism evidence="1 2">
    <name type="scientific">Stenotrophomonas maltophilia</name>
    <name type="common">Pseudomonas maltophilia</name>
    <name type="synonym">Xanthomonas maltophilia</name>
    <dbReference type="NCBI Taxonomy" id="40324"/>
    <lineage>
        <taxon>Bacteria</taxon>
        <taxon>Pseudomonadati</taxon>
        <taxon>Pseudomonadota</taxon>
        <taxon>Gammaproteobacteria</taxon>
        <taxon>Lysobacterales</taxon>
        <taxon>Lysobacteraceae</taxon>
        <taxon>Stenotrophomonas</taxon>
        <taxon>Stenotrophomonas maltophilia group</taxon>
    </lineage>
</organism>
<protein>
    <recommendedName>
        <fullName evidence="3">DUF4375 domain-containing protein</fullName>
    </recommendedName>
</protein>
<reference evidence="1 2" key="1">
    <citation type="submission" date="2021-01" db="EMBL/GenBank/DDBJ databases">
        <title>Genome Characterization of a novel Stenotrophomonas isolate with high keratinase activity.</title>
        <authorList>
            <person name="Cao Z.-J."/>
        </authorList>
    </citation>
    <scope>NUCLEOTIDE SEQUENCE [LARGE SCALE GENOMIC DNA]</scope>
    <source>
        <strain evidence="1 2">DHHJ</strain>
    </source>
</reference>
<dbReference type="Proteomes" id="UP000596095">
    <property type="component" value="Chromosome"/>
</dbReference>
<evidence type="ECO:0008006" key="3">
    <source>
        <dbReference type="Google" id="ProtNLM"/>
    </source>
</evidence>
<gene>
    <name evidence="1" type="ORF">JJL50_13365</name>
</gene>
<accession>A0ABD7BZB4</accession>
<dbReference type="AlphaFoldDB" id="A0ABD7BZB4"/>
<proteinExistence type="predicted"/>
<name>A0ABD7BZB4_STEMA</name>